<dbReference type="Pfam" id="PF03142">
    <property type="entry name" value="Chitin_synth_2"/>
    <property type="match status" value="1"/>
</dbReference>
<dbReference type="InterPro" id="IPR029044">
    <property type="entry name" value="Nucleotide-diphossugar_trans"/>
</dbReference>
<dbReference type="EMBL" id="OVEO01000015">
    <property type="protein sequence ID" value="SPR00861.1"/>
    <property type="molecule type" value="Genomic_DNA"/>
</dbReference>
<evidence type="ECO:0000256" key="7">
    <source>
        <dbReference type="SAM" id="Phobius"/>
    </source>
</evidence>
<dbReference type="GO" id="GO:0004100">
    <property type="term" value="F:chitin synthase activity"/>
    <property type="evidence" value="ECO:0007669"/>
    <property type="project" value="UniProtKB-EC"/>
</dbReference>
<protein>
    <recommendedName>
        <fullName evidence="2">chitin synthase</fullName>
        <ecNumber evidence="2">2.4.1.16</ecNumber>
    </recommendedName>
</protein>
<reference evidence="8 9" key="1">
    <citation type="submission" date="2018-03" db="EMBL/GenBank/DDBJ databases">
        <authorList>
            <person name="Fogelqvist J."/>
        </authorList>
    </citation>
    <scope>NUCLEOTIDE SEQUENCE [LARGE SCALE GENOMIC DNA]</scope>
</reference>
<dbReference type="GO" id="GO:0006031">
    <property type="term" value="P:chitin biosynthetic process"/>
    <property type="evidence" value="ECO:0007669"/>
    <property type="project" value="TreeGrafter"/>
</dbReference>
<evidence type="ECO:0000256" key="4">
    <source>
        <dbReference type="ARBA" id="ARBA00022692"/>
    </source>
</evidence>
<feature type="transmembrane region" description="Helical" evidence="7">
    <location>
        <begin position="476"/>
        <end position="497"/>
    </location>
</feature>
<dbReference type="AlphaFoldDB" id="A0A3P3YKY4"/>
<comment type="subcellular location">
    <subcellularLocation>
        <location evidence="1">Membrane</location>
        <topology evidence="1">Multi-pass membrane protein</topology>
    </subcellularLocation>
</comment>
<evidence type="ECO:0000256" key="1">
    <source>
        <dbReference type="ARBA" id="ARBA00004141"/>
    </source>
</evidence>
<feature type="transmembrane region" description="Helical" evidence="7">
    <location>
        <begin position="537"/>
        <end position="559"/>
    </location>
</feature>
<evidence type="ECO:0000256" key="3">
    <source>
        <dbReference type="ARBA" id="ARBA00022676"/>
    </source>
</evidence>
<evidence type="ECO:0000313" key="9">
    <source>
        <dbReference type="Proteomes" id="UP000290189"/>
    </source>
</evidence>
<dbReference type="PANTHER" id="PTHR22914:SF46">
    <property type="entry name" value="CHITIN SYNTHASE"/>
    <property type="match status" value="1"/>
</dbReference>
<dbReference type="GO" id="GO:0071944">
    <property type="term" value="C:cell periphery"/>
    <property type="evidence" value="ECO:0007669"/>
    <property type="project" value="TreeGrafter"/>
</dbReference>
<proteinExistence type="predicted"/>
<dbReference type="GO" id="GO:0016020">
    <property type="term" value="C:membrane"/>
    <property type="evidence" value="ECO:0007669"/>
    <property type="project" value="UniProtKB-SubCell"/>
</dbReference>
<evidence type="ECO:0000313" key="8">
    <source>
        <dbReference type="EMBL" id="SPR00861.1"/>
    </source>
</evidence>
<feature type="transmembrane region" description="Helical" evidence="7">
    <location>
        <begin position="23"/>
        <end position="48"/>
    </location>
</feature>
<keyword evidence="6 7" id="KW-0472">Membrane</keyword>
<dbReference type="InterPro" id="IPR004835">
    <property type="entry name" value="Chitin_synth"/>
</dbReference>
<dbReference type="PANTHER" id="PTHR22914">
    <property type="entry name" value="CHITIN SYNTHASE"/>
    <property type="match status" value="1"/>
</dbReference>
<keyword evidence="5 7" id="KW-1133">Transmembrane helix</keyword>
<dbReference type="SUPFAM" id="SSF53448">
    <property type="entry name" value="Nucleotide-diphospho-sugar transferases"/>
    <property type="match status" value="1"/>
</dbReference>
<keyword evidence="3" id="KW-0808">Transferase</keyword>
<organism evidence="8 9">
    <name type="scientific">Plasmodiophora brassicae</name>
    <name type="common">Clubroot disease agent</name>
    <dbReference type="NCBI Taxonomy" id="37360"/>
    <lineage>
        <taxon>Eukaryota</taxon>
        <taxon>Sar</taxon>
        <taxon>Rhizaria</taxon>
        <taxon>Endomyxa</taxon>
        <taxon>Phytomyxea</taxon>
        <taxon>Plasmodiophorida</taxon>
        <taxon>Plasmodiophoridae</taxon>
        <taxon>Plasmodiophora</taxon>
    </lineage>
</organism>
<keyword evidence="4 7" id="KW-0812">Transmembrane</keyword>
<dbReference type="Gene3D" id="3.90.550.10">
    <property type="entry name" value="Spore Coat Polysaccharide Biosynthesis Protein SpsA, Chain A"/>
    <property type="match status" value="1"/>
</dbReference>
<sequence>MTTTATSIVQAAQQLLNVYGTSIVFALVWGSLLMAFLHAIAYIVTYIVTLGNVVVYGEKDQEHPVLTRLVAAAFLVLYTSYNIGVYGLLIASVNFRHAFRASPWDRLDATFAMLVMLEPLALVVATWFRVKCAIDAGRRAPTDAQVLKAIATRATKKRVRNQNPYVTVVMPIYNEPIETLMTAINSVAQAEYPTHRLHLVLAFDSDEVSTLYRTVIYCLVAGKTCIDSSMLTTGNVLDEIGVSGDGLPAVGVDIMFRGLKVTPCRFVHGGKRHAQMCAFRYLSDLYAALATKPLLLFIDSDIELDALAIAHFTYEMMGQTGVYRDALTGLITCKTAGTYSFLKVLQDAEYVESQMLQRNAEDYLGSVSCLPGALTMVRFESLARVAPTYFGNMDAVDSFDFNRTHLGEDRYLTHLLMERCADRYRIGFCPSARCKTEGCATFRSLMKQRRRWYLGTLLNEVYQLTSPTLWRQFPGLNTLLALSALRNGPLFVYALCLQLMQGQGTWYTVGYAVAVFGVIWLYLIVVAVRIGRIKITWVYPAVVLVLPILAAGFQLYGILTFRVRTWGGPRTAVVDVEAAPAVDAAGHDPDLLQEVVVVP</sequence>
<dbReference type="Proteomes" id="UP000290189">
    <property type="component" value="Unassembled WGS sequence"/>
</dbReference>
<keyword evidence="3" id="KW-0328">Glycosyltransferase</keyword>
<geneLocation type="mitochondrion" evidence="8"/>
<gene>
    <name evidence="8" type="ORF">PLBR_LOCUS8076</name>
</gene>
<evidence type="ECO:0000256" key="6">
    <source>
        <dbReference type="ARBA" id="ARBA00023136"/>
    </source>
</evidence>
<evidence type="ECO:0000256" key="5">
    <source>
        <dbReference type="ARBA" id="ARBA00022989"/>
    </source>
</evidence>
<keyword evidence="8" id="KW-0496">Mitochondrion</keyword>
<evidence type="ECO:0000256" key="2">
    <source>
        <dbReference type="ARBA" id="ARBA00012543"/>
    </source>
</evidence>
<feature type="transmembrane region" description="Helical" evidence="7">
    <location>
        <begin position="111"/>
        <end position="130"/>
    </location>
</feature>
<dbReference type="EC" id="2.4.1.16" evidence="2"/>
<accession>A0A3P3YKY4</accession>
<name>A0A3P3YKY4_PLABS</name>
<feature type="transmembrane region" description="Helical" evidence="7">
    <location>
        <begin position="509"/>
        <end position="531"/>
    </location>
</feature>
<feature type="transmembrane region" description="Helical" evidence="7">
    <location>
        <begin position="69"/>
        <end position="91"/>
    </location>
</feature>